<name>A0A9X2BTC6_9PROT</name>
<dbReference type="GO" id="GO:0042619">
    <property type="term" value="P:poly-hydroxybutyrate biosynthetic process"/>
    <property type="evidence" value="ECO:0007669"/>
    <property type="project" value="UniProtKB-KW"/>
</dbReference>
<feature type="domain" description="Thiolase C-terminal" evidence="12">
    <location>
        <begin position="277"/>
        <end position="400"/>
    </location>
</feature>
<dbReference type="GO" id="GO:0010124">
    <property type="term" value="P:phenylacetate catabolic process"/>
    <property type="evidence" value="ECO:0007669"/>
    <property type="project" value="TreeGrafter"/>
</dbReference>
<feature type="active site" description="Proton acceptor" evidence="9">
    <location>
        <position position="357"/>
    </location>
</feature>
<dbReference type="InterPro" id="IPR050215">
    <property type="entry name" value="Thiolase-like_sf_Thiolase"/>
</dbReference>
<dbReference type="PROSITE" id="PS00098">
    <property type="entry name" value="THIOLASE_1"/>
    <property type="match status" value="1"/>
</dbReference>
<dbReference type="PROSITE" id="PS00099">
    <property type="entry name" value="THIOLASE_3"/>
    <property type="match status" value="1"/>
</dbReference>
<feature type="active site" description="Acyl-thioester intermediate" evidence="9">
    <location>
        <position position="90"/>
    </location>
</feature>
<dbReference type="PANTHER" id="PTHR43853">
    <property type="entry name" value="3-KETOACYL-COA THIOLASE, PEROXISOMAL"/>
    <property type="match status" value="1"/>
</dbReference>
<dbReference type="FunFam" id="3.40.47.10:FF:000010">
    <property type="entry name" value="Acetyl-CoA acetyltransferase (Thiolase)"/>
    <property type="match status" value="1"/>
</dbReference>
<comment type="catalytic activity">
    <reaction evidence="8">
        <text>succinyl-CoA + acetyl-CoA = 3-oxoadipyl-CoA + CoA</text>
        <dbReference type="Rhea" id="RHEA:19481"/>
        <dbReference type="ChEBI" id="CHEBI:57287"/>
        <dbReference type="ChEBI" id="CHEBI:57288"/>
        <dbReference type="ChEBI" id="CHEBI:57292"/>
        <dbReference type="ChEBI" id="CHEBI:57348"/>
        <dbReference type="EC" id="2.3.1.174"/>
    </reaction>
</comment>
<dbReference type="PANTHER" id="PTHR43853:SF2">
    <property type="entry name" value="3-OXOADIPYL-COA_3-OXO-5,6-DEHYDROSUBERYL-COA THIOLASE"/>
    <property type="match status" value="1"/>
</dbReference>
<dbReference type="InterPro" id="IPR020613">
    <property type="entry name" value="Thiolase_CS"/>
</dbReference>
<gene>
    <name evidence="13" type="primary">pcaF</name>
    <name evidence="13" type="ORF">M0638_08760</name>
</gene>
<dbReference type="InterPro" id="IPR020615">
    <property type="entry name" value="Thiolase_acyl_enz_int_AS"/>
</dbReference>
<comment type="similarity">
    <text evidence="3 10">Belongs to the thiolase-like superfamily. Thiolase family.</text>
</comment>
<dbReference type="EC" id="2.3.1.174" evidence="13"/>
<dbReference type="InterPro" id="IPR016039">
    <property type="entry name" value="Thiolase-like"/>
</dbReference>
<dbReference type="Proteomes" id="UP001139516">
    <property type="component" value="Unassembled WGS sequence"/>
</dbReference>
<evidence type="ECO:0000256" key="4">
    <source>
        <dbReference type="ARBA" id="ARBA00022679"/>
    </source>
</evidence>
<sequence length="403" mass="41929">MTDAYVCDAVRTPIGRYAGALAAVRADDLAATPIKALMQRNPGLDWAALEDVVYGCANQAGEDNRNVARMAALLAGLGEGISGSTVNRLCGSGLDALGIAGRAIKSGEAGLMLAGGVESMTRAPFVMGKAETAFSRTQNQIYDTTIGWRFVNPMMKKQFGVDSMPETAENVAQDFQVSREDQDAFALRSQSRAAAAQKNGRLAAEITPVSIAQKKGDPIVVDRDEHPRATTMEALAKLKPVVRPDGTVTAGNASGVNDGAAAIIVASRAMAEKHGLRPRARIVATAAAGVPPRIMGIGPAPASKKVLEKAGLKITDMDVIELNEAFASQALATLRQLGVADDAEHVNPNGGAIALGHPLGASGARLALTAVEELHRRGGRYALCTMCIGVGQGIAMILERVGD</sequence>
<dbReference type="GO" id="GO:0033812">
    <property type="term" value="F:3-oxoadipyl-CoA thiolase activity"/>
    <property type="evidence" value="ECO:0007669"/>
    <property type="project" value="UniProtKB-EC"/>
</dbReference>
<dbReference type="NCBIfam" id="TIGR02430">
    <property type="entry name" value="pcaF"/>
    <property type="match status" value="1"/>
</dbReference>
<accession>A0A9X2BTC6</accession>
<dbReference type="PROSITE" id="PS00737">
    <property type="entry name" value="THIOLASE_2"/>
    <property type="match status" value="1"/>
</dbReference>
<keyword evidence="5" id="KW-0583">PHB biosynthesis</keyword>
<evidence type="ECO:0000256" key="6">
    <source>
        <dbReference type="ARBA" id="ARBA00023315"/>
    </source>
</evidence>
<evidence type="ECO:0000256" key="10">
    <source>
        <dbReference type="RuleBase" id="RU003557"/>
    </source>
</evidence>
<keyword evidence="14" id="KW-1185">Reference proteome</keyword>
<feature type="domain" description="Thiolase N-terminal" evidence="11">
    <location>
        <begin position="5"/>
        <end position="268"/>
    </location>
</feature>
<dbReference type="PIRSF" id="PIRSF000429">
    <property type="entry name" value="Ac-CoA_Ac_transf"/>
    <property type="match status" value="1"/>
</dbReference>
<dbReference type="CDD" id="cd00751">
    <property type="entry name" value="thiolase"/>
    <property type="match status" value="1"/>
</dbReference>
<comment type="pathway">
    <text evidence="2">Aromatic compound metabolism.</text>
</comment>
<evidence type="ECO:0000259" key="11">
    <source>
        <dbReference type="Pfam" id="PF00108"/>
    </source>
</evidence>
<feature type="active site" description="Proton acceptor" evidence="9">
    <location>
        <position position="387"/>
    </location>
</feature>
<evidence type="ECO:0000256" key="5">
    <source>
        <dbReference type="ARBA" id="ARBA00022752"/>
    </source>
</evidence>
<protein>
    <submittedName>
        <fullName evidence="13">3-oxoadipyl-CoA thiolase</fullName>
        <ecNumber evidence="13">2.3.1.174</ecNumber>
    </submittedName>
</protein>
<evidence type="ECO:0000313" key="14">
    <source>
        <dbReference type="Proteomes" id="UP001139516"/>
    </source>
</evidence>
<evidence type="ECO:0000256" key="7">
    <source>
        <dbReference type="ARBA" id="ARBA00037924"/>
    </source>
</evidence>
<evidence type="ECO:0000256" key="8">
    <source>
        <dbReference type="ARBA" id="ARBA00048527"/>
    </source>
</evidence>
<dbReference type="NCBIfam" id="NF006551">
    <property type="entry name" value="PRK09050.1"/>
    <property type="match status" value="1"/>
</dbReference>
<evidence type="ECO:0000256" key="2">
    <source>
        <dbReference type="ARBA" id="ARBA00005211"/>
    </source>
</evidence>
<dbReference type="InterPro" id="IPR002155">
    <property type="entry name" value="Thiolase"/>
</dbReference>
<evidence type="ECO:0000256" key="3">
    <source>
        <dbReference type="ARBA" id="ARBA00010982"/>
    </source>
</evidence>
<comment type="caution">
    <text evidence="13">The sequence shown here is derived from an EMBL/GenBank/DDBJ whole genome shotgun (WGS) entry which is preliminary data.</text>
</comment>
<dbReference type="InterPro" id="IPR020610">
    <property type="entry name" value="Thiolase_AS"/>
</dbReference>
<dbReference type="SUPFAM" id="SSF53901">
    <property type="entry name" value="Thiolase-like"/>
    <property type="match status" value="2"/>
</dbReference>
<dbReference type="Pfam" id="PF00108">
    <property type="entry name" value="Thiolase_N"/>
    <property type="match status" value="1"/>
</dbReference>
<dbReference type="InterPro" id="IPR020616">
    <property type="entry name" value="Thiolase_N"/>
</dbReference>
<dbReference type="InterPro" id="IPR012793">
    <property type="entry name" value="PcaF"/>
</dbReference>
<reference evidence="13" key="1">
    <citation type="submission" date="2022-04" db="EMBL/GenBank/DDBJ databases">
        <title>Roseomonas acroporae sp. nov., isolated from coral Acropora digitifera.</title>
        <authorList>
            <person name="Sun H."/>
        </authorList>
    </citation>
    <scope>NUCLEOTIDE SEQUENCE</scope>
    <source>
        <strain evidence="13">NAR14</strain>
    </source>
</reference>
<evidence type="ECO:0000256" key="1">
    <source>
        <dbReference type="ARBA" id="ARBA00005189"/>
    </source>
</evidence>
<evidence type="ECO:0000259" key="12">
    <source>
        <dbReference type="Pfam" id="PF02803"/>
    </source>
</evidence>
<dbReference type="GO" id="GO:0005737">
    <property type="term" value="C:cytoplasm"/>
    <property type="evidence" value="ECO:0007669"/>
    <property type="project" value="UniProtKB-ARBA"/>
</dbReference>
<dbReference type="EMBL" id="JALPRX010000034">
    <property type="protein sequence ID" value="MCK8784468.1"/>
    <property type="molecule type" value="Genomic_DNA"/>
</dbReference>
<dbReference type="GO" id="GO:0019619">
    <property type="term" value="P:3,4-dihydroxybenzoate catabolic process"/>
    <property type="evidence" value="ECO:0007669"/>
    <property type="project" value="InterPro"/>
</dbReference>
<keyword evidence="4 10" id="KW-0808">Transferase</keyword>
<evidence type="ECO:0000256" key="9">
    <source>
        <dbReference type="PIRSR" id="PIRSR000429-1"/>
    </source>
</evidence>
<comment type="pathway">
    <text evidence="1">Lipid metabolism.</text>
</comment>
<dbReference type="AlphaFoldDB" id="A0A9X2BTC6"/>
<comment type="pathway">
    <text evidence="7">Metabolic intermediate biosynthesis; (R)-mevalonate biosynthesis; (R)-mevalonate from acetyl-CoA: step 1/3.</text>
</comment>
<keyword evidence="6 10" id="KW-0012">Acyltransferase</keyword>
<dbReference type="GO" id="GO:0006635">
    <property type="term" value="P:fatty acid beta-oxidation"/>
    <property type="evidence" value="ECO:0007669"/>
    <property type="project" value="TreeGrafter"/>
</dbReference>
<dbReference type="InterPro" id="IPR020617">
    <property type="entry name" value="Thiolase_C"/>
</dbReference>
<organism evidence="13 14">
    <name type="scientific">Roseomonas acroporae</name>
    <dbReference type="NCBI Taxonomy" id="2937791"/>
    <lineage>
        <taxon>Bacteria</taxon>
        <taxon>Pseudomonadati</taxon>
        <taxon>Pseudomonadota</taxon>
        <taxon>Alphaproteobacteria</taxon>
        <taxon>Acetobacterales</taxon>
        <taxon>Roseomonadaceae</taxon>
        <taxon>Roseomonas</taxon>
    </lineage>
</organism>
<dbReference type="Gene3D" id="3.40.47.10">
    <property type="match status" value="1"/>
</dbReference>
<proteinExistence type="inferred from homology"/>
<dbReference type="RefSeq" id="WP_248666594.1">
    <property type="nucleotide sequence ID" value="NZ_JALPRX010000034.1"/>
</dbReference>
<evidence type="ECO:0000313" key="13">
    <source>
        <dbReference type="EMBL" id="MCK8784468.1"/>
    </source>
</evidence>
<dbReference type="Pfam" id="PF02803">
    <property type="entry name" value="Thiolase_C"/>
    <property type="match status" value="1"/>
</dbReference>
<dbReference type="NCBIfam" id="TIGR01930">
    <property type="entry name" value="AcCoA-C-Actrans"/>
    <property type="match status" value="1"/>
</dbReference>